<reference evidence="2 3" key="1">
    <citation type="journal article" date="2013" name="Proc. Natl. Acad. Sci. U.S.A.">
        <title>Fine-scale variation in meiotic recombination in Mimulus inferred from population shotgun sequencing.</title>
        <authorList>
            <person name="Hellsten U."/>
            <person name="Wright K.M."/>
            <person name="Jenkins J."/>
            <person name="Shu S."/>
            <person name="Yuan Y."/>
            <person name="Wessler S.R."/>
            <person name="Schmutz J."/>
            <person name="Willis J.H."/>
            <person name="Rokhsar D.S."/>
        </authorList>
    </citation>
    <scope>NUCLEOTIDE SEQUENCE [LARGE SCALE GENOMIC DNA]</scope>
    <source>
        <strain evidence="3">cv. DUN x IM62</strain>
    </source>
</reference>
<dbReference type="NCBIfam" id="TIGR01640">
    <property type="entry name" value="F_box_assoc_1"/>
    <property type="match status" value="1"/>
</dbReference>
<dbReference type="PhylomeDB" id="A0A022QBA8"/>
<dbReference type="SMART" id="SM00256">
    <property type="entry name" value="FBOX"/>
    <property type="match status" value="1"/>
</dbReference>
<dbReference type="Proteomes" id="UP000030748">
    <property type="component" value="Unassembled WGS sequence"/>
</dbReference>
<keyword evidence="3" id="KW-1185">Reference proteome</keyword>
<dbReference type="PANTHER" id="PTHR31672">
    <property type="entry name" value="BNACNNG10540D PROTEIN"/>
    <property type="match status" value="1"/>
</dbReference>
<feature type="domain" description="F-box" evidence="1">
    <location>
        <begin position="7"/>
        <end position="47"/>
    </location>
</feature>
<organism evidence="2 3">
    <name type="scientific">Erythranthe guttata</name>
    <name type="common">Yellow monkey flower</name>
    <name type="synonym">Mimulus guttatus</name>
    <dbReference type="NCBI Taxonomy" id="4155"/>
    <lineage>
        <taxon>Eukaryota</taxon>
        <taxon>Viridiplantae</taxon>
        <taxon>Streptophyta</taxon>
        <taxon>Embryophyta</taxon>
        <taxon>Tracheophyta</taxon>
        <taxon>Spermatophyta</taxon>
        <taxon>Magnoliopsida</taxon>
        <taxon>eudicotyledons</taxon>
        <taxon>Gunneridae</taxon>
        <taxon>Pentapetalae</taxon>
        <taxon>asterids</taxon>
        <taxon>lamiids</taxon>
        <taxon>Lamiales</taxon>
        <taxon>Phrymaceae</taxon>
        <taxon>Erythranthe</taxon>
    </lineage>
</organism>
<sequence length="380" mass="43755">MGKTINISDDMIQEVLCKLPLKSVLRFKCISRSWLSLISTKHFIKQHLKISKSSTDDDEDNKLFFSFKLNQNFYRFSGFGSCSLGNEPIVMTPHFDDHLTRNPILIVGSCNGLILININESSKKLLLWNPLTKEVNDNTPPPCFDDKNQDRSIYGFGYDEAQDAYKVVCVELSYKCPYAAHMYSFKTGSWKKIGNFDKGFLDENHAKFVNGRFHWLAWTATRFSYRVLFEIVSLDLAEEKYESIGGPKCFSNHNVNNHVLKLEELGGFLSLVVTKRCEHDVNVWAMMEYGNAESWTKVWKLSNFCTYKDRFLHQFLHRYPIEAKPLCLKKNGDIAVAFGTNIIVYNSKNEMRKSPINTLGVCIEQFTVYRESLVSPFGDV</sequence>
<dbReference type="STRING" id="4155.A0A022QBA8"/>
<evidence type="ECO:0000313" key="2">
    <source>
        <dbReference type="EMBL" id="EYU23805.1"/>
    </source>
</evidence>
<dbReference type="InterPro" id="IPR006527">
    <property type="entry name" value="F-box-assoc_dom_typ1"/>
</dbReference>
<protein>
    <recommendedName>
        <fullName evidence="1">F-box domain-containing protein</fullName>
    </recommendedName>
</protein>
<dbReference type="PANTHER" id="PTHR31672:SF13">
    <property type="entry name" value="F-BOX PROTEIN CPR30-LIKE"/>
    <property type="match status" value="1"/>
</dbReference>
<name>A0A022QBA8_ERYGU</name>
<dbReference type="CDD" id="cd22157">
    <property type="entry name" value="F-box_AtFBW1-like"/>
    <property type="match status" value="1"/>
</dbReference>
<dbReference type="Pfam" id="PF07734">
    <property type="entry name" value="FBA_1"/>
    <property type="match status" value="1"/>
</dbReference>
<dbReference type="EMBL" id="KI632154">
    <property type="protein sequence ID" value="EYU23805.1"/>
    <property type="molecule type" value="Genomic_DNA"/>
</dbReference>
<dbReference type="eggNOG" id="ENOG502QUVH">
    <property type="taxonomic scope" value="Eukaryota"/>
</dbReference>
<dbReference type="Pfam" id="PF00646">
    <property type="entry name" value="F-box"/>
    <property type="match status" value="1"/>
</dbReference>
<dbReference type="InterPro" id="IPR001810">
    <property type="entry name" value="F-box_dom"/>
</dbReference>
<dbReference type="AlphaFoldDB" id="A0A022QBA8"/>
<proteinExistence type="predicted"/>
<dbReference type="InterPro" id="IPR036047">
    <property type="entry name" value="F-box-like_dom_sf"/>
</dbReference>
<gene>
    <name evidence="2" type="ORF">MIMGU_mgv1a018433mg</name>
</gene>
<accession>A0A022QBA8</accession>
<dbReference type="OMA" id="VWAMMEY"/>
<dbReference type="InterPro" id="IPR050796">
    <property type="entry name" value="SCF_F-box_component"/>
</dbReference>
<dbReference type="InterPro" id="IPR017451">
    <property type="entry name" value="F-box-assoc_interact_dom"/>
</dbReference>
<dbReference type="SUPFAM" id="SSF81383">
    <property type="entry name" value="F-box domain"/>
    <property type="match status" value="1"/>
</dbReference>
<evidence type="ECO:0000313" key="3">
    <source>
        <dbReference type="Proteomes" id="UP000030748"/>
    </source>
</evidence>
<dbReference type="KEGG" id="egt:105973196"/>
<dbReference type="OrthoDB" id="591557at2759"/>
<evidence type="ECO:0000259" key="1">
    <source>
        <dbReference type="SMART" id="SM00256"/>
    </source>
</evidence>